<dbReference type="EMBL" id="RCHS01001989">
    <property type="protein sequence ID" value="RMX50265.1"/>
    <property type="molecule type" value="Genomic_DNA"/>
</dbReference>
<sequence>MLRHQYSTRKYLFILFLLISNDIQLNPGPLNSLTLKLCSLNARSIVNKRTELQAIVFTKELDIITITETRLNPDIMDQEVLSSDYNIYRRDRQEKVVVFWITFAVIDVVTSKLTVKSFGVKSISIPAQHTLLEYTTALLAPGTLPMEWKSAHVIPILNKC</sequence>
<evidence type="ECO:0000313" key="2">
    <source>
        <dbReference type="Proteomes" id="UP000275408"/>
    </source>
</evidence>
<dbReference type="Gene3D" id="3.60.10.10">
    <property type="entry name" value="Endonuclease/exonuclease/phosphatase"/>
    <property type="match status" value="1"/>
</dbReference>
<comment type="caution">
    <text evidence="1">The sequence shown here is derived from an EMBL/GenBank/DDBJ whole genome shotgun (WGS) entry which is preliminary data.</text>
</comment>
<accession>A0A3M6U9B0</accession>
<name>A0A3M6U9B0_POCDA</name>
<organism evidence="1 2">
    <name type="scientific">Pocillopora damicornis</name>
    <name type="common">Cauliflower coral</name>
    <name type="synonym">Millepora damicornis</name>
    <dbReference type="NCBI Taxonomy" id="46731"/>
    <lineage>
        <taxon>Eukaryota</taxon>
        <taxon>Metazoa</taxon>
        <taxon>Cnidaria</taxon>
        <taxon>Anthozoa</taxon>
        <taxon>Hexacorallia</taxon>
        <taxon>Scleractinia</taxon>
        <taxon>Astrocoeniina</taxon>
        <taxon>Pocilloporidae</taxon>
        <taxon>Pocillopora</taxon>
    </lineage>
</organism>
<dbReference type="AlphaFoldDB" id="A0A3M6U9B0"/>
<protein>
    <recommendedName>
        <fullName evidence="3">Endonuclease/exonuclease/phosphatase domain-containing protein</fullName>
    </recommendedName>
</protein>
<keyword evidence="2" id="KW-1185">Reference proteome</keyword>
<evidence type="ECO:0000313" key="1">
    <source>
        <dbReference type="EMBL" id="RMX50265.1"/>
    </source>
</evidence>
<dbReference type="Proteomes" id="UP000275408">
    <property type="component" value="Unassembled WGS sequence"/>
</dbReference>
<reference evidence="1 2" key="1">
    <citation type="journal article" date="2018" name="Sci. Rep.">
        <title>Comparative analysis of the Pocillopora damicornis genome highlights role of immune system in coral evolution.</title>
        <authorList>
            <person name="Cunning R."/>
            <person name="Bay R.A."/>
            <person name="Gillette P."/>
            <person name="Baker A.C."/>
            <person name="Traylor-Knowles N."/>
        </authorList>
    </citation>
    <scope>NUCLEOTIDE SEQUENCE [LARGE SCALE GENOMIC DNA]</scope>
    <source>
        <strain evidence="1">RSMAS</strain>
        <tissue evidence="1">Whole animal</tissue>
    </source>
</reference>
<dbReference type="SUPFAM" id="SSF56219">
    <property type="entry name" value="DNase I-like"/>
    <property type="match status" value="1"/>
</dbReference>
<proteinExistence type="predicted"/>
<gene>
    <name evidence="1" type="ORF">pdam_00018206</name>
</gene>
<dbReference type="InterPro" id="IPR036691">
    <property type="entry name" value="Endo/exonu/phosph_ase_sf"/>
</dbReference>
<evidence type="ECO:0008006" key="3">
    <source>
        <dbReference type="Google" id="ProtNLM"/>
    </source>
</evidence>